<organism evidence="2 3">
    <name type="scientific">Favolaschia claudopus</name>
    <dbReference type="NCBI Taxonomy" id="2862362"/>
    <lineage>
        <taxon>Eukaryota</taxon>
        <taxon>Fungi</taxon>
        <taxon>Dikarya</taxon>
        <taxon>Basidiomycota</taxon>
        <taxon>Agaricomycotina</taxon>
        <taxon>Agaricomycetes</taxon>
        <taxon>Agaricomycetidae</taxon>
        <taxon>Agaricales</taxon>
        <taxon>Marasmiineae</taxon>
        <taxon>Mycenaceae</taxon>
        <taxon>Favolaschia</taxon>
    </lineage>
</organism>
<protein>
    <submittedName>
        <fullName evidence="2">Uncharacterized protein</fullName>
    </submittedName>
</protein>
<reference evidence="2 3" key="1">
    <citation type="journal article" date="2024" name="J Genomics">
        <title>Draft genome sequencing and assembly of Favolaschia claudopus CIRM-BRFM 2984 isolated from oak limbs.</title>
        <authorList>
            <person name="Navarro D."/>
            <person name="Drula E."/>
            <person name="Chaduli D."/>
            <person name="Cazenave R."/>
            <person name="Ahrendt S."/>
            <person name="Wang J."/>
            <person name="Lipzen A."/>
            <person name="Daum C."/>
            <person name="Barry K."/>
            <person name="Grigoriev I.V."/>
            <person name="Favel A."/>
            <person name="Rosso M.N."/>
            <person name="Martin F."/>
        </authorList>
    </citation>
    <scope>NUCLEOTIDE SEQUENCE [LARGE SCALE GENOMIC DNA]</scope>
    <source>
        <strain evidence="2 3">CIRM-BRFM 2984</strain>
    </source>
</reference>
<name>A0AAW0BMR2_9AGAR</name>
<feature type="region of interest" description="Disordered" evidence="1">
    <location>
        <begin position="218"/>
        <end position="326"/>
    </location>
</feature>
<accession>A0AAW0BMR2</accession>
<evidence type="ECO:0000256" key="1">
    <source>
        <dbReference type="SAM" id="MobiDB-lite"/>
    </source>
</evidence>
<evidence type="ECO:0000313" key="2">
    <source>
        <dbReference type="EMBL" id="KAK7027683.1"/>
    </source>
</evidence>
<sequence>MHVQDVLTSTTLKFPSPESVAEHLRTTTQAVLATSIVGLDFLPACDVAGEDTEFKRLDGTPFLFLVIGEAGKSTDEVDSLRVCCSVNGVAVRKLFRDQLSALTAVVEWDASSGCGEAGKKEMCFSDVDGDQWIELQYQDCGEEKLSTVAGFILASASLSRRHFPLENCTRYKISAKEVTFMKFESIVKALSEDDLWATFQGDDNIDWDKLDENKSSTSSSCTLSSMSAGHSPAHIPDGCQTASEEVLSAHKEGSSENKSSTSSSCTLSSMSAGHSPAHIPDGSQTASEEVLSAHKEGSSTEFIPSLGSTTGGKTKRKYSASSSWQE</sequence>
<feature type="compositionally biased region" description="Low complexity" evidence="1">
    <location>
        <begin position="256"/>
        <end position="271"/>
    </location>
</feature>
<feature type="compositionally biased region" description="Polar residues" evidence="1">
    <location>
        <begin position="299"/>
        <end position="312"/>
    </location>
</feature>
<gene>
    <name evidence="2" type="ORF">R3P38DRAFT_3190746</name>
</gene>
<keyword evidence="3" id="KW-1185">Reference proteome</keyword>
<proteinExistence type="predicted"/>
<comment type="caution">
    <text evidence="2">The sequence shown here is derived from an EMBL/GenBank/DDBJ whole genome shotgun (WGS) entry which is preliminary data.</text>
</comment>
<dbReference type="EMBL" id="JAWWNJ010000029">
    <property type="protein sequence ID" value="KAK7027683.1"/>
    <property type="molecule type" value="Genomic_DNA"/>
</dbReference>
<evidence type="ECO:0000313" key="3">
    <source>
        <dbReference type="Proteomes" id="UP001362999"/>
    </source>
</evidence>
<feature type="compositionally biased region" description="Low complexity" evidence="1">
    <location>
        <begin position="218"/>
        <end position="227"/>
    </location>
</feature>
<dbReference type="AlphaFoldDB" id="A0AAW0BMR2"/>
<dbReference type="Proteomes" id="UP001362999">
    <property type="component" value="Unassembled WGS sequence"/>
</dbReference>